<dbReference type="Proteomes" id="UP000318578">
    <property type="component" value="Unassembled WGS sequence"/>
</dbReference>
<evidence type="ECO:0000313" key="3">
    <source>
        <dbReference type="Proteomes" id="UP000318578"/>
    </source>
</evidence>
<keyword evidence="2" id="KW-0413">Isomerase</keyword>
<evidence type="ECO:0000313" key="2">
    <source>
        <dbReference type="EMBL" id="TVT25355.1"/>
    </source>
</evidence>
<protein>
    <submittedName>
        <fullName evidence="2">Sugar phosphate isomerase/epimerase</fullName>
    </submittedName>
</protein>
<dbReference type="GO" id="GO:0016853">
    <property type="term" value="F:isomerase activity"/>
    <property type="evidence" value="ECO:0007669"/>
    <property type="project" value="UniProtKB-KW"/>
</dbReference>
<evidence type="ECO:0000259" key="1">
    <source>
        <dbReference type="Pfam" id="PF01261"/>
    </source>
</evidence>
<dbReference type="Gene3D" id="3.20.20.150">
    <property type="entry name" value="Divalent-metal-dependent TIM barrel enzymes"/>
    <property type="match status" value="1"/>
</dbReference>
<accession>A0A558AM61</accession>
<name>A0A558AM61_9PSEU</name>
<feature type="domain" description="Xylose isomerase-like TIM barrel" evidence="1">
    <location>
        <begin position="43"/>
        <end position="289"/>
    </location>
</feature>
<dbReference type="SUPFAM" id="SSF51658">
    <property type="entry name" value="Xylose isomerase-like"/>
    <property type="match status" value="1"/>
</dbReference>
<dbReference type="EMBL" id="VJZA01000003">
    <property type="protein sequence ID" value="TVT25355.1"/>
    <property type="molecule type" value="Genomic_DNA"/>
</dbReference>
<reference evidence="2 3" key="1">
    <citation type="submission" date="2019-07" db="EMBL/GenBank/DDBJ databases">
        <title>New species of Amycolatopsis and Streptomyces.</title>
        <authorList>
            <person name="Duangmal K."/>
            <person name="Teo W.F.A."/>
            <person name="Lipun K."/>
        </authorList>
    </citation>
    <scope>NUCLEOTIDE SEQUENCE [LARGE SCALE GENOMIC DNA]</scope>
    <source>
        <strain evidence="2 3">JCM 30562</strain>
    </source>
</reference>
<sequence>MTVVCACATFEESAYYCEGADLFKLGAFSDDLASEFEAAAGLAAGQGLDGVAVRNVGGRNIVDVDVPDVRVIKRQADAHGLEIASVGSQYGRDCYVDSDDDQRRAEQQLERALRAAELLDAPLVRIFALWLPGQEPLPEWHRRPQYPDCLPAVVARLRSSVRMAERAGITLMIELEGASYAGRATEARQLIEALDSPSVALCWDVCNGWWSGEQPWEDGYREATQVRIVDVQTKDVPATPEDPARPTFGRAVVGEGDVPYAKIIPALIASGYEGYFTVERVHHPRKPEEQPELQQATLADIRNLKALVAAGSRQEVRHRG</sequence>
<dbReference type="PANTHER" id="PTHR12110">
    <property type="entry name" value="HYDROXYPYRUVATE ISOMERASE"/>
    <property type="match status" value="1"/>
</dbReference>
<dbReference type="OrthoDB" id="9787068at2"/>
<gene>
    <name evidence="2" type="ORF">FNH06_03560</name>
</gene>
<dbReference type="PANTHER" id="PTHR12110:SF41">
    <property type="entry name" value="INOSOSE DEHYDRATASE"/>
    <property type="match status" value="1"/>
</dbReference>
<proteinExistence type="predicted"/>
<dbReference type="Pfam" id="PF01261">
    <property type="entry name" value="AP_endonuc_2"/>
    <property type="match status" value="1"/>
</dbReference>
<comment type="caution">
    <text evidence="2">The sequence shown here is derived from an EMBL/GenBank/DDBJ whole genome shotgun (WGS) entry which is preliminary data.</text>
</comment>
<organism evidence="2 3">
    <name type="scientific">Amycolatopsis acidiphila</name>
    <dbReference type="NCBI Taxonomy" id="715473"/>
    <lineage>
        <taxon>Bacteria</taxon>
        <taxon>Bacillati</taxon>
        <taxon>Actinomycetota</taxon>
        <taxon>Actinomycetes</taxon>
        <taxon>Pseudonocardiales</taxon>
        <taxon>Pseudonocardiaceae</taxon>
        <taxon>Amycolatopsis</taxon>
    </lineage>
</organism>
<keyword evidence="3" id="KW-1185">Reference proteome</keyword>
<dbReference type="InterPro" id="IPR050312">
    <property type="entry name" value="IolE/XylAMocC-like"/>
</dbReference>
<dbReference type="AlphaFoldDB" id="A0A558AM61"/>
<dbReference type="InterPro" id="IPR036237">
    <property type="entry name" value="Xyl_isomerase-like_sf"/>
</dbReference>
<dbReference type="InterPro" id="IPR013022">
    <property type="entry name" value="Xyl_isomerase-like_TIM-brl"/>
</dbReference>